<sequence length="105" mass="11327">MGGTTVGGRLWKDTKRNSTYSMKDFLDRAGEFIKLEEAKWNAKGLNHANGNKNGANTSGQGSQSQGSTNNSGFNNGKRTNNDNGRNNFINNKKPNKASSLITTSS</sequence>
<proteinExistence type="predicted"/>
<dbReference type="Proteomes" id="UP000596661">
    <property type="component" value="Chromosome 5"/>
</dbReference>
<name>A0A803PK63_CANSA</name>
<feature type="region of interest" description="Disordered" evidence="1">
    <location>
        <begin position="44"/>
        <end position="105"/>
    </location>
</feature>
<evidence type="ECO:0000256" key="1">
    <source>
        <dbReference type="SAM" id="MobiDB-lite"/>
    </source>
</evidence>
<feature type="region of interest" description="Disordered" evidence="1">
    <location>
        <begin position="1"/>
        <end position="21"/>
    </location>
</feature>
<protein>
    <submittedName>
        <fullName evidence="2">Uncharacterized protein</fullName>
    </submittedName>
</protein>
<dbReference type="Gramene" id="evm.model.05.1138">
    <property type="protein sequence ID" value="cds.evm.model.05.1138"/>
    <property type="gene ID" value="evm.TU.05.1138"/>
</dbReference>
<evidence type="ECO:0000313" key="3">
    <source>
        <dbReference type="Proteomes" id="UP000596661"/>
    </source>
</evidence>
<keyword evidence="3" id="KW-1185">Reference proteome</keyword>
<evidence type="ECO:0000313" key="2">
    <source>
        <dbReference type="EnsemblPlants" id="cds.evm.model.05.1138"/>
    </source>
</evidence>
<reference evidence="2" key="2">
    <citation type="submission" date="2021-03" db="UniProtKB">
        <authorList>
            <consortium name="EnsemblPlants"/>
        </authorList>
    </citation>
    <scope>IDENTIFICATION</scope>
</reference>
<dbReference type="EnsemblPlants" id="evm.model.05.1138">
    <property type="protein sequence ID" value="cds.evm.model.05.1138"/>
    <property type="gene ID" value="evm.TU.05.1138"/>
</dbReference>
<dbReference type="EMBL" id="UZAU01000499">
    <property type="status" value="NOT_ANNOTATED_CDS"/>
    <property type="molecule type" value="Genomic_DNA"/>
</dbReference>
<feature type="compositionally biased region" description="Low complexity" evidence="1">
    <location>
        <begin position="53"/>
        <end position="92"/>
    </location>
</feature>
<organism evidence="2 3">
    <name type="scientific">Cannabis sativa</name>
    <name type="common">Hemp</name>
    <name type="synonym">Marijuana</name>
    <dbReference type="NCBI Taxonomy" id="3483"/>
    <lineage>
        <taxon>Eukaryota</taxon>
        <taxon>Viridiplantae</taxon>
        <taxon>Streptophyta</taxon>
        <taxon>Embryophyta</taxon>
        <taxon>Tracheophyta</taxon>
        <taxon>Spermatophyta</taxon>
        <taxon>Magnoliopsida</taxon>
        <taxon>eudicotyledons</taxon>
        <taxon>Gunneridae</taxon>
        <taxon>Pentapetalae</taxon>
        <taxon>rosids</taxon>
        <taxon>fabids</taxon>
        <taxon>Rosales</taxon>
        <taxon>Cannabaceae</taxon>
        <taxon>Cannabis</taxon>
    </lineage>
</organism>
<accession>A0A803PK63</accession>
<dbReference type="AlphaFoldDB" id="A0A803PK63"/>
<reference evidence="2" key="1">
    <citation type="submission" date="2018-11" db="EMBL/GenBank/DDBJ databases">
        <authorList>
            <person name="Grassa J C."/>
        </authorList>
    </citation>
    <scope>NUCLEOTIDE SEQUENCE [LARGE SCALE GENOMIC DNA]</scope>
</reference>